<accession>A0A7S1QRY5</accession>
<evidence type="ECO:0000256" key="2">
    <source>
        <dbReference type="ARBA" id="ARBA00022723"/>
    </source>
</evidence>
<evidence type="ECO:0000259" key="9">
    <source>
        <dbReference type="PROSITE" id="PS50103"/>
    </source>
</evidence>
<evidence type="ECO:0000313" key="10">
    <source>
        <dbReference type="EMBL" id="CAD9146348.1"/>
    </source>
</evidence>
<dbReference type="GO" id="GO:0051252">
    <property type="term" value="P:regulation of RNA metabolic process"/>
    <property type="evidence" value="ECO:0007669"/>
    <property type="project" value="UniProtKB-ARBA"/>
</dbReference>
<keyword evidence="4 6" id="KW-0863">Zinc-finger</keyword>
<protein>
    <recommendedName>
        <fullName evidence="11">Zinc finger protein 2</fullName>
    </recommendedName>
</protein>
<dbReference type="FunFam" id="2.20.70.10:FF:000035">
    <property type="entry name" value="Salvador homolog 1 (Drosophila)"/>
    <property type="match status" value="1"/>
</dbReference>
<sequence>MSYYQQYAPPPQVLPPGWQVAYTNEGQMYYVDHNTQTTHWQLPAYATAGMYGGRAGMDYGRGRGGRPGRVGIDHTKRKTKMCMNFESGTCSWGDRCAFAHGAHELLPQGAQQGGDQQQGQQGQPQGQYDPQQYQQMMMQHQQYAPQPGQDGQQQPPTQAPQGEQQPPQQPPQGEQPPQAPPAQ</sequence>
<dbReference type="EMBL" id="HBGF01045438">
    <property type="protein sequence ID" value="CAD9146348.1"/>
    <property type="molecule type" value="Transcribed_RNA"/>
</dbReference>
<evidence type="ECO:0000256" key="1">
    <source>
        <dbReference type="ARBA" id="ARBA00022553"/>
    </source>
</evidence>
<proteinExistence type="predicted"/>
<dbReference type="PANTHER" id="PTHR47522:SF2">
    <property type="entry name" value="PROTEIN SALVADOR HOMOLOG 1"/>
    <property type="match status" value="1"/>
</dbReference>
<dbReference type="InterPro" id="IPR036020">
    <property type="entry name" value="WW_dom_sf"/>
</dbReference>
<dbReference type="InterPro" id="IPR036855">
    <property type="entry name" value="Znf_CCCH_sf"/>
</dbReference>
<dbReference type="Pfam" id="PF00642">
    <property type="entry name" value="zf-CCCH"/>
    <property type="match status" value="1"/>
</dbReference>
<gene>
    <name evidence="10" type="ORF">NDES1114_LOCUS30421</name>
</gene>
<keyword evidence="1" id="KW-0597">Phosphoprotein</keyword>
<evidence type="ECO:0000256" key="6">
    <source>
        <dbReference type="PROSITE-ProRule" id="PRU00723"/>
    </source>
</evidence>
<evidence type="ECO:0000259" key="8">
    <source>
        <dbReference type="PROSITE" id="PS50020"/>
    </source>
</evidence>
<feature type="zinc finger region" description="C3H1-type" evidence="6">
    <location>
        <begin position="76"/>
        <end position="103"/>
    </location>
</feature>
<evidence type="ECO:0000256" key="5">
    <source>
        <dbReference type="ARBA" id="ARBA00022833"/>
    </source>
</evidence>
<dbReference type="PROSITE" id="PS50020">
    <property type="entry name" value="WW_DOMAIN_2"/>
    <property type="match status" value="1"/>
</dbReference>
<keyword evidence="2 6" id="KW-0479">Metal-binding</keyword>
<dbReference type="GO" id="GO:0005829">
    <property type="term" value="C:cytosol"/>
    <property type="evidence" value="ECO:0007669"/>
    <property type="project" value="TreeGrafter"/>
</dbReference>
<dbReference type="GO" id="GO:0008270">
    <property type="term" value="F:zinc ion binding"/>
    <property type="evidence" value="ECO:0007669"/>
    <property type="project" value="UniProtKB-KW"/>
</dbReference>
<reference evidence="10" key="1">
    <citation type="submission" date="2021-01" db="EMBL/GenBank/DDBJ databases">
        <authorList>
            <person name="Corre E."/>
            <person name="Pelletier E."/>
            <person name="Niang G."/>
            <person name="Scheremetjew M."/>
            <person name="Finn R."/>
            <person name="Kale V."/>
            <person name="Holt S."/>
            <person name="Cochrane G."/>
            <person name="Meng A."/>
            <person name="Brown T."/>
            <person name="Cohen L."/>
        </authorList>
    </citation>
    <scope>NUCLEOTIDE SEQUENCE</scope>
    <source>
        <strain evidence="10">CCAP 1951/1</strain>
    </source>
</reference>
<dbReference type="SUPFAM" id="SSF90229">
    <property type="entry name" value="CCCH zinc finger"/>
    <property type="match status" value="1"/>
</dbReference>
<dbReference type="InterPro" id="IPR001202">
    <property type="entry name" value="WW_dom"/>
</dbReference>
<evidence type="ECO:0000256" key="3">
    <source>
        <dbReference type="ARBA" id="ARBA00022737"/>
    </source>
</evidence>
<evidence type="ECO:0008006" key="11">
    <source>
        <dbReference type="Google" id="ProtNLM"/>
    </source>
</evidence>
<keyword evidence="5 6" id="KW-0862">Zinc</keyword>
<dbReference type="AlphaFoldDB" id="A0A7S1QRY5"/>
<dbReference type="CDD" id="cd00201">
    <property type="entry name" value="WW"/>
    <property type="match status" value="1"/>
</dbReference>
<dbReference type="GO" id="GO:0010468">
    <property type="term" value="P:regulation of gene expression"/>
    <property type="evidence" value="ECO:0007669"/>
    <property type="project" value="UniProtKB-ARBA"/>
</dbReference>
<dbReference type="Gene3D" id="4.10.1000.10">
    <property type="entry name" value="Zinc finger, CCCH-type"/>
    <property type="match status" value="1"/>
</dbReference>
<feature type="compositionally biased region" description="Pro residues" evidence="7">
    <location>
        <begin position="167"/>
        <end position="183"/>
    </location>
</feature>
<dbReference type="SUPFAM" id="SSF51045">
    <property type="entry name" value="WW domain"/>
    <property type="match status" value="1"/>
</dbReference>
<dbReference type="GO" id="GO:0008285">
    <property type="term" value="P:negative regulation of cell population proliferation"/>
    <property type="evidence" value="ECO:0007669"/>
    <property type="project" value="TreeGrafter"/>
</dbReference>
<dbReference type="FunFam" id="4.10.1000.10:FF:000003">
    <property type="entry name" value="Zinc finger CCCH domain-containing protein"/>
    <property type="match status" value="1"/>
</dbReference>
<organism evidence="10">
    <name type="scientific">Neobodo designis</name>
    <name type="common">Flagellated protozoan</name>
    <name type="synonym">Bodo designis</name>
    <dbReference type="NCBI Taxonomy" id="312471"/>
    <lineage>
        <taxon>Eukaryota</taxon>
        <taxon>Discoba</taxon>
        <taxon>Euglenozoa</taxon>
        <taxon>Kinetoplastea</taxon>
        <taxon>Metakinetoplastina</taxon>
        <taxon>Neobodonida</taxon>
        <taxon>Neobodo</taxon>
    </lineage>
</organism>
<dbReference type="SMART" id="SM00456">
    <property type="entry name" value="WW"/>
    <property type="match status" value="1"/>
</dbReference>
<name>A0A7S1QRY5_NEODS</name>
<dbReference type="SMART" id="SM00356">
    <property type="entry name" value="ZnF_C3H1"/>
    <property type="match status" value="1"/>
</dbReference>
<feature type="compositionally biased region" description="Low complexity" evidence="7">
    <location>
        <begin position="108"/>
        <end position="166"/>
    </location>
</feature>
<dbReference type="InterPro" id="IPR030030">
    <property type="entry name" value="Sav"/>
</dbReference>
<dbReference type="PROSITE" id="PS50103">
    <property type="entry name" value="ZF_C3H1"/>
    <property type="match status" value="1"/>
</dbReference>
<evidence type="ECO:0000256" key="4">
    <source>
        <dbReference type="ARBA" id="ARBA00022771"/>
    </source>
</evidence>
<keyword evidence="3" id="KW-0677">Repeat</keyword>
<feature type="domain" description="C3H1-type" evidence="9">
    <location>
        <begin position="76"/>
        <end position="103"/>
    </location>
</feature>
<dbReference type="GO" id="GO:0035329">
    <property type="term" value="P:hippo signaling"/>
    <property type="evidence" value="ECO:0007669"/>
    <property type="project" value="InterPro"/>
</dbReference>
<dbReference type="Gene3D" id="2.20.70.10">
    <property type="match status" value="1"/>
</dbReference>
<dbReference type="PANTHER" id="PTHR47522">
    <property type="entry name" value="SALVADOR FAMILY WW DOMAIN-CONTAINING PROTEIN 1"/>
    <property type="match status" value="1"/>
</dbReference>
<dbReference type="GO" id="GO:0060090">
    <property type="term" value="F:molecular adaptor activity"/>
    <property type="evidence" value="ECO:0007669"/>
    <property type="project" value="InterPro"/>
</dbReference>
<dbReference type="InterPro" id="IPR000571">
    <property type="entry name" value="Znf_CCCH"/>
</dbReference>
<feature type="region of interest" description="Disordered" evidence="7">
    <location>
        <begin position="108"/>
        <end position="183"/>
    </location>
</feature>
<evidence type="ECO:0000256" key="7">
    <source>
        <dbReference type="SAM" id="MobiDB-lite"/>
    </source>
</evidence>
<feature type="domain" description="WW" evidence="8">
    <location>
        <begin position="12"/>
        <end position="45"/>
    </location>
</feature>
<dbReference type="Pfam" id="PF00397">
    <property type="entry name" value="WW"/>
    <property type="match status" value="1"/>
</dbReference>